<feature type="region of interest" description="Disordered" evidence="2">
    <location>
        <begin position="704"/>
        <end position="772"/>
    </location>
</feature>
<feature type="non-terminal residue" evidence="4">
    <location>
        <position position="939"/>
    </location>
</feature>
<feature type="domain" description="CCHC-type" evidence="3">
    <location>
        <begin position="192"/>
        <end position="206"/>
    </location>
</feature>
<dbReference type="InterPro" id="IPR001878">
    <property type="entry name" value="Znf_CCHC"/>
</dbReference>
<dbReference type="InterPro" id="IPR036875">
    <property type="entry name" value="Znf_CCHC_sf"/>
</dbReference>
<keyword evidence="1" id="KW-0863">Zinc-finger</keyword>
<dbReference type="Pfam" id="PF00098">
    <property type="entry name" value="zf-CCHC"/>
    <property type="match status" value="1"/>
</dbReference>
<comment type="caution">
    <text evidence="4">The sequence shown here is derived from an EMBL/GenBank/DDBJ whole genome shotgun (WGS) entry which is preliminary data.</text>
</comment>
<evidence type="ECO:0000259" key="3">
    <source>
        <dbReference type="PROSITE" id="PS50158"/>
    </source>
</evidence>
<feature type="region of interest" description="Disordered" evidence="2">
    <location>
        <begin position="505"/>
        <end position="554"/>
    </location>
</feature>
<feature type="region of interest" description="Disordered" evidence="2">
    <location>
        <begin position="623"/>
        <end position="687"/>
    </location>
</feature>
<feature type="region of interest" description="Disordered" evidence="2">
    <location>
        <begin position="793"/>
        <end position="817"/>
    </location>
</feature>
<keyword evidence="1" id="KW-0862">Zinc</keyword>
<dbReference type="Gene3D" id="4.10.60.10">
    <property type="entry name" value="Zinc finger, CCHC-type"/>
    <property type="match status" value="1"/>
</dbReference>
<feature type="compositionally biased region" description="Polar residues" evidence="2">
    <location>
        <begin position="446"/>
        <end position="462"/>
    </location>
</feature>
<evidence type="ECO:0000313" key="4">
    <source>
        <dbReference type="EMBL" id="GEU79285.1"/>
    </source>
</evidence>
<dbReference type="AlphaFoldDB" id="A0A6L2N3N7"/>
<accession>A0A6L2N3N7</accession>
<evidence type="ECO:0000256" key="2">
    <source>
        <dbReference type="SAM" id="MobiDB-lite"/>
    </source>
</evidence>
<gene>
    <name evidence="4" type="ORF">Tci_051263</name>
</gene>
<proteinExistence type="predicted"/>
<dbReference type="GO" id="GO:0008270">
    <property type="term" value="F:zinc ion binding"/>
    <property type="evidence" value="ECO:0007669"/>
    <property type="project" value="UniProtKB-KW"/>
</dbReference>
<sequence length="939" mass="104771">MDSDTAHMMAATKVPMLKPENSLSLLKTQAVEGVKTLMPITSVEDKAQRKLEVKARSTLMMGIPNEHQLKFNSIKDAKKLTEAIEKRFVVNIAQAVNTTLGVSTFGTQVNTANIDNLSDAVICTFLASQPSSPQLVNEDLEQIYPDDLEEIDLRWQMAMLTMRARRFLKKIGRKLTVNGNDTIGFDKSNVECYNCHKRGHFARECRTLRSQDTKHNESTRRTMPVETPASTTLVVDNCKKGSGYESYNAVLPPYTGNFMPPKPDLSYIVLGEFIDKPVAENTKSSEEETKEVRKNSYALIIEEWVSNDEDQEVTQPKIEQKIVKPSIPKIEFVKPKKQKKKSRKTVKKDQRVIDNGCSRHMTENISYLIDNEEIDGGYVVKKFLLLIYTSCIEQFWATVKAKTVTGGVQLQALVDGKKVIITESTVRRDLQLEDVEGVDCLPNAASLNSGNTFTSNNDGTSSRRNRKTQRKDIELPQTSGPTTNIVDEAIYEEINNSLVRSATTASNLEAEQDSGNINKTQSKATPNEPGSQGTSSGGPRCQETTRDTISQTRHLKESVETIRDIVEEAKVVRPRDRSIFSACRYTKHSQELLENKQVTVSKPSDKSDSTTHRHIVTVKPQKTNVHVPPSTGVNSCPNASGSQPKSHVKANKDKMADVNAPSGQTPTMAPPRKHRFHPRPDSPLHLSNEEPVLGYLMFSAKGGVQNLPAPKPTQPARKPKAPTRPSISIPVRLAQPAPTSAPAKPQEKKRKQTTKTSAKPPKEKKSKHGWVTDEDADYQKALEESIKDAYALPKGSLPPVVSREPESGKYQPLLEVPGKGKSKLTEEQVAHDLLSLQKHKKTSPADQYIFQRRSDNKEESEKVVLGAEEAIRVRCWPSNRIREFVQLGKGQDHMGRSGRGHGYCSCVCVHRKARVRGSVFWREKMLRLLFGLLEFGEVT</sequence>
<organism evidence="4">
    <name type="scientific">Tanacetum cinerariifolium</name>
    <name type="common">Dalmatian daisy</name>
    <name type="synonym">Chrysanthemum cinerariifolium</name>
    <dbReference type="NCBI Taxonomy" id="118510"/>
    <lineage>
        <taxon>Eukaryota</taxon>
        <taxon>Viridiplantae</taxon>
        <taxon>Streptophyta</taxon>
        <taxon>Embryophyta</taxon>
        <taxon>Tracheophyta</taxon>
        <taxon>Spermatophyta</taxon>
        <taxon>Magnoliopsida</taxon>
        <taxon>eudicotyledons</taxon>
        <taxon>Gunneridae</taxon>
        <taxon>Pentapetalae</taxon>
        <taxon>asterids</taxon>
        <taxon>campanulids</taxon>
        <taxon>Asterales</taxon>
        <taxon>Asteraceae</taxon>
        <taxon>Asteroideae</taxon>
        <taxon>Anthemideae</taxon>
        <taxon>Anthemidinae</taxon>
        <taxon>Tanacetum</taxon>
    </lineage>
</organism>
<keyword evidence="1" id="KW-0479">Metal-binding</keyword>
<evidence type="ECO:0000256" key="1">
    <source>
        <dbReference type="PROSITE-ProRule" id="PRU00047"/>
    </source>
</evidence>
<dbReference type="PROSITE" id="PS50158">
    <property type="entry name" value="ZF_CCHC"/>
    <property type="match status" value="1"/>
</dbReference>
<protein>
    <recommendedName>
        <fullName evidence="3">CCHC-type domain-containing protein</fullName>
    </recommendedName>
</protein>
<name>A0A6L2N3N7_TANCI</name>
<dbReference type="EMBL" id="BKCJ010007840">
    <property type="protein sequence ID" value="GEU79285.1"/>
    <property type="molecule type" value="Genomic_DNA"/>
</dbReference>
<feature type="compositionally biased region" description="Polar residues" evidence="2">
    <location>
        <begin position="631"/>
        <end position="645"/>
    </location>
</feature>
<feature type="compositionally biased region" description="Polar residues" evidence="2">
    <location>
        <begin position="505"/>
        <end position="534"/>
    </location>
</feature>
<dbReference type="GO" id="GO:0003676">
    <property type="term" value="F:nucleic acid binding"/>
    <property type="evidence" value="ECO:0007669"/>
    <property type="project" value="InterPro"/>
</dbReference>
<feature type="compositionally biased region" description="Polar residues" evidence="2">
    <location>
        <begin position="476"/>
        <end position="485"/>
    </location>
</feature>
<reference evidence="4" key="1">
    <citation type="journal article" date="2019" name="Sci. Rep.">
        <title>Draft genome of Tanacetum cinerariifolium, the natural source of mosquito coil.</title>
        <authorList>
            <person name="Yamashiro T."/>
            <person name="Shiraishi A."/>
            <person name="Satake H."/>
            <person name="Nakayama K."/>
        </authorList>
    </citation>
    <scope>NUCLEOTIDE SEQUENCE</scope>
</reference>
<feature type="region of interest" description="Disordered" evidence="2">
    <location>
        <begin position="446"/>
        <end position="486"/>
    </location>
</feature>
<dbReference type="SMART" id="SM00343">
    <property type="entry name" value="ZnF_C2HC"/>
    <property type="match status" value="1"/>
</dbReference>
<dbReference type="SUPFAM" id="SSF57756">
    <property type="entry name" value="Retrovirus zinc finger-like domains"/>
    <property type="match status" value="1"/>
</dbReference>